<dbReference type="Pfam" id="PF20815">
    <property type="entry name" value="GIY_YIG_2"/>
    <property type="match status" value="1"/>
</dbReference>
<dbReference type="RefSeq" id="WP_257595451.1">
    <property type="nucleotide sequence ID" value="NZ_JANKHH010000004.1"/>
</dbReference>
<feature type="domain" description="GIY-YIG catalytic" evidence="1">
    <location>
        <begin position="40"/>
        <end position="152"/>
    </location>
</feature>
<dbReference type="Proteomes" id="UP001206067">
    <property type="component" value="Unassembled WGS sequence"/>
</dbReference>
<comment type="caution">
    <text evidence="2">The sequence shown here is derived from an EMBL/GenBank/DDBJ whole genome shotgun (WGS) entry which is preliminary data.</text>
</comment>
<dbReference type="InterPro" id="IPR049311">
    <property type="entry name" value="GIY_YIG_cat"/>
</dbReference>
<proteinExistence type="predicted"/>
<gene>
    <name evidence="2" type="ORF">NSO95_06920</name>
</gene>
<sequence length="163" mass="18584">MIPYEWPRRPRKELILPSAPGVYALFLRDGAKLPVIDPPTDRLIYIGLGKSLARRCHFRGRTEGHSPRRSLAALVCNELKLKPFLGANGNYKFDQEGERRLDEWMHRNLLMAFALTDDLERVEGELIVRFAPPLNLNKCAQSPSHRAVSSLRASLLERARNQA</sequence>
<protein>
    <recommendedName>
        <fullName evidence="1">GIY-YIG catalytic domain-containing protein</fullName>
    </recommendedName>
</protein>
<organism evidence="2 3">
    <name type="scientific">Parerythrobacter lacustris</name>
    <dbReference type="NCBI Taxonomy" id="2969984"/>
    <lineage>
        <taxon>Bacteria</taxon>
        <taxon>Pseudomonadati</taxon>
        <taxon>Pseudomonadota</taxon>
        <taxon>Alphaproteobacteria</taxon>
        <taxon>Sphingomonadales</taxon>
        <taxon>Erythrobacteraceae</taxon>
        <taxon>Parerythrobacter</taxon>
    </lineage>
</organism>
<evidence type="ECO:0000259" key="1">
    <source>
        <dbReference type="Pfam" id="PF20815"/>
    </source>
</evidence>
<dbReference type="EMBL" id="JANKHH010000004">
    <property type="protein sequence ID" value="MCR2833673.1"/>
    <property type="molecule type" value="Genomic_DNA"/>
</dbReference>
<evidence type="ECO:0000313" key="2">
    <source>
        <dbReference type="EMBL" id="MCR2833673.1"/>
    </source>
</evidence>
<accession>A0ABT1XPT2</accession>
<reference evidence="2 3" key="1">
    <citation type="submission" date="2022-08" db="EMBL/GenBank/DDBJ databases">
        <title>Polyphasic taxonomy analysis of Qipengyuania sp.RS5-5.</title>
        <authorList>
            <person name="Xamxidin M."/>
            <person name="Wu M."/>
        </authorList>
    </citation>
    <scope>NUCLEOTIDE SEQUENCE [LARGE SCALE GENOMIC DNA]</scope>
    <source>
        <strain evidence="2 3">RS5-5</strain>
    </source>
</reference>
<keyword evidence="3" id="KW-1185">Reference proteome</keyword>
<name>A0ABT1XPT2_9SPHN</name>
<evidence type="ECO:0000313" key="3">
    <source>
        <dbReference type="Proteomes" id="UP001206067"/>
    </source>
</evidence>